<evidence type="ECO:0000259" key="2">
    <source>
        <dbReference type="Pfam" id="PF13088"/>
    </source>
</evidence>
<dbReference type="Proteomes" id="UP001258315">
    <property type="component" value="Unassembled WGS sequence"/>
</dbReference>
<dbReference type="CDD" id="cd15482">
    <property type="entry name" value="Sialidase_non-viral"/>
    <property type="match status" value="1"/>
</dbReference>
<dbReference type="PROSITE" id="PS51257">
    <property type="entry name" value="PROKAR_LIPOPROTEIN"/>
    <property type="match status" value="1"/>
</dbReference>
<gene>
    <name evidence="3" type="ORF">QE417_002701</name>
</gene>
<feature type="signal peptide" evidence="1">
    <location>
        <begin position="1"/>
        <end position="18"/>
    </location>
</feature>
<sequence>MRKSLLLLSLCIALFSCGKVNDVAPVADNTAPQLDAVITIPRNSTTETLEGEILTKQNSNPKFTTRTWQGIPSVTIGPSGNVYAAWYTGSKGEEPGNYITLSVSTDDGKSWANDELIINPTNPEIRFFDPAMWTDKYGNVYLSWSKSKRSLWDGIGGVWYSQIRYANGKVYASTPKRLSDGVMMCRPTDNYLKTGMLYPIAVWKTATSNNGVFIYKSNYDKITKSAQSFTKMCDIPFQRNFRGYDEHQIIQLKDRSYYVLLRGLDGLYATRSTNGEIWSTPEKFTTLVSASSRFFLGRLKSGRIALILNNSTNRSNLKIYVSDDEMKTWKYSLSLDTKLGISYPDMVEGKNGKLYVVYDYDRFGKMAINCLSFNENDVLKNAPENIERVVLSGSN</sequence>
<dbReference type="Gene3D" id="2.115.10.20">
    <property type="entry name" value="Glycosyl hydrolase domain, family 43"/>
    <property type="match status" value="1"/>
</dbReference>
<reference evidence="4" key="1">
    <citation type="submission" date="2023-07" db="EMBL/GenBank/DDBJ databases">
        <title>Functional and genomic diversity of the sorghum phyllosphere microbiome.</title>
        <authorList>
            <person name="Shade A."/>
        </authorList>
    </citation>
    <scope>NUCLEOTIDE SEQUENCE [LARGE SCALE GENOMIC DNA]</scope>
    <source>
        <strain evidence="4">SORGH_AS_0422</strain>
    </source>
</reference>
<keyword evidence="4" id="KW-1185">Reference proteome</keyword>
<accession>A0ABU3GV31</accession>
<dbReference type="PANTHER" id="PTHR43752">
    <property type="entry name" value="BNR/ASP-BOX REPEAT FAMILY PROTEIN"/>
    <property type="match status" value="1"/>
</dbReference>
<dbReference type="InterPro" id="IPR036278">
    <property type="entry name" value="Sialidase_sf"/>
</dbReference>
<evidence type="ECO:0000313" key="4">
    <source>
        <dbReference type="Proteomes" id="UP001258315"/>
    </source>
</evidence>
<feature type="domain" description="Sialidase" evidence="2">
    <location>
        <begin position="80"/>
        <end position="356"/>
    </location>
</feature>
<dbReference type="Gene3D" id="2.120.10.10">
    <property type="match status" value="1"/>
</dbReference>
<evidence type="ECO:0000313" key="3">
    <source>
        <dbReference type="EMBL" id="MDT3403629.1"/>
    </source>
</evidence>
<dbReference type="Pfam" id="PF13088">
    <property type="entry name" value="BNR_2"/>
    <property type="match status" value="1"/>
</dbReference>
<dbReference type="PANTHER" id="PTHR43752:SF2">
    <property type="entry name" value="BNR_ASP-BOX REPEAT FAMILY PROTEIN"/>
    <property type="match status" value="1"/>
</dbReference>
<keyword evidence="1" id="KW-0732">Signal</keyword>
<organism evidence="3 4">
    <name type="scientific">Mucilaginibacter terrae</name>
    <dbReference type="NCBI Taxonomy" id="1955052"/>
    <lineage>
        <taxon>Bacteria</taxon>
        <taxon>Pseudomonadati</taxon>
        <taxon>Bacteroidota</taxon>
        <taxon>Sphingobacteriia</taxon>
        <taxon>Sphingobacteriales</taxon>
        <taxon>Sphingobacteriaceae</taxon>
        <taxon>Mucilaginibacter</taxon>
    </lineage>
</organism>
<dbReference type="RefSeq" id="WP_311950769.1">
    <property type="nucleotide sequence ID" value="NZ_JAVLVU010000001.1"/>
</dbReference>
<protein>
    <recommendedName>
        <fullName evidence="2">Sialidase domain-containing protein</fullName>
    </recommendedName>
</protein>
<dbReference type="SUPFAM" id="SSF50939">
    <property type="entry name" value="Sialidases"/>
    <property type="match status" value="1"/>
</dbReference>
<comment type="caution">
    <text evidence="3">The sequence shown here is derived from an EMBL/GenBank/DDBJ whole genome shotgun (WGS) entry which is preliminary data.</text>
</comment>
<dbReference type="InterPro" id="IPR011040">
    <property type="entry name" value="Sialidase"/>
</dbReference>
<name>A0ABU3GV31_9SPHI</name>
<dbReference type="EMBL" id="JAVLVU010000001">
    <property type="protein sequence ID" value="MDT3403629.1"/>
    <property type="molecule type" value="Genomic_DNA"/>
</dbReference>
<feature type="chain" id="PRO_5045136888" description="Sialidase domain-containing protein" evidence="1">
    <location>
        <begin position="19"/>
        <end position="395"/>
    </location>
</feature>
<evidence type="ECO:0000256" key="1">
    <source>
        <dbReference type="SAM" id="SignalP"/>
    </source>
</evidence>
<dbReference type="InterPro" id="IPR023296">
    <property type="entry name" value="Glyco_hydro_beta-prop_sf"/>
</dbReference>
<proteinExistence type="predicted"/>